<dbReference type="Proteomes" id="UP000030907">
    <property type="component" value="Chromosome"/>
</dbReference>
<organism evidence="3 4">
    <name type="scientific">Sphingopyxis fribergensis</name>
    <dbReference type="NCBI Taxonomy" id="1515612"/>
    <lineage>
        <taxon>Bacteria</taxon>
        <taxon>Pseudomonadati</taxon>
        <taxon>Pseudomonadota</taxon>
        <taxon>Alphaproteobacteria</taxon>
        <taxon>Sphingomonadales</taxon>
        <taxon>Sphingomonadaceae</taxon>
        <taxon>Sphingopyxis</taxon>
    </lineage>
</organism>
<dbReference type="AlphaFoldDB" id="A0A0A7PFY1"/>
<dbReference type="Pfam" id="PF12804">
    <property type="entry name" value="NTP_transf_3"/>
    <property type="match status" value="1"/>
</dbReference>
<dbReference type="PANTHER" id="PTHR43777:SF1">
    <property type="entry name" value="MOLYBDENUM COFACTOR CYTIDYLYLTRANSFERASE"/>
    <property type="match status" value="1"/>
</dbReference>
<dbReference type="SUPFAM" id="SSF53448">
    <property type="entry name" value="Nucleotide-diphospho-sugar transferases"/>
    <property type="match status" value="1"/>
</dbReference>
<dbReference type="GO" id="GO:0016779">
    <property type="term" value="F:nucleotidyltransferase activity"/>
    <property type="evidence" value="ECO:0007669"/>
    <property type="project" value="UniProtKB-ARBA"/>
</dbReference>
<sequence>MVQVADVSAILLAAGTSNRFGAEDKLLAPLAGEPLALHAARRIVELLPKRRIAVCKDTDGALAQLLASNGFKIIVNPHPEHGLSQSLSCGIAEAALGREAAALICLADMPFVSTRHLRELLTRFDPRTAPAVASSNGNAAMPPALFSRALFDKLRNGEGDRGGKALLADAALVHADPDELLDIDRPDDLPAR</sequence>
<evidence type="ECO:0000256" key="1">
    <source>
        <dbReference type="ARBA" id="ARBA00022842"/>
    </source>
</evidence>
<dbReference type="PANTHER" id="PTHR43777">
    <property type="entry name" value="MOLYBDENUM COFACTOR CYTIDYLYLTRANSFERASE"/>
    <property type="match status" value="1"/>
</dbReference>
<dbReference type="HOGENOM" id="CLU_061980_4_0_5"/>
<name>A0A0A7PFY1_9SPHN</name>
<dbReference type="InterPro" id="IPR025877">
    <property type="entry name" value="MobA-like_NTP_Trfase"/>
</dbReference>
<dbReference type="InterPro" id="IPR029044">
    <property type="entry name" value="Nucleotide-diphossugar_trans"/>
</dbReference>
<dbReference type="KEGG" id="sphk:SKP52_05990"/>
<keyword evidence="4" id="KW-1185">Reference proteome</keyword>
<accession>A0A0A7PFY1</accession>
<protein>
    <recommendedName>
        <fullName evidence="2">MobA-like NTP transferase domain-containing protein</fullName>
    </recommendedName>
</protein>
<proteinExistence type="predicted"/>
<dbReference type="EMBL" id="CP009122">
    <property type="protein sequence ID" value="AJA08123.1"/>
    <property type="molecule type" value="Genomic_DNA"/>
</dbReference>
<reference evidence="3 4" key="1">
    <citation type="journal article" date="2015" name="Int. J. Syst. Evol. Microbiol.">
        <title>Description of Sphingopyxis fribergensis sp. nov. - a soil bacterium with the ability to degrade styrene and phenylacetic acid.</title>
        <authorList>
            <person name="Oelschlagel M."/>
            <person name="Ruckert C."/>
            <person name="Kalinowski J."/>
            <person name="Schmidt G."/>
            <person name="Schlomann M."/>
            <person name="Tischler D."/>
        </authorList>
    </citation>
    <scope>NUCLEOTIDE SEQUENCE [LARGE SCALE GENOMIC DNA]</scope>
    <source>
        <strain evidence="3 4">Kp5.2</strain>
    </source>
</reference>
<evidence type="ECO:0000313" key="4">
    <source>
        <dbReference type="Proteomes" id="UP000030907"/>
    </source>
</evidence>
<evidence type="ECO:0000259" key="2">
    <source>
        <dbReference type="Pfam" id="PF12804"/>
    </source>
</evidence>
<keyword evidence="1" id="KW-0460">Magnesium</keyword>
<evidence type="ECO:0000313" key="3">
    <source>
        <dbReference type="EMBL" id="AJA08123.1"/>
    </source>
</evidence>
<dbReference type="STRING" id="1515612.SKP52_05990"/>
<feature type="domain" description="MobA-like NTP transferase" evidence="2">
    <location>
        <begin position="9"/>
        <end position="169"/>
    </location>
</feature>
<dbReference type="Gene3D" id="3.90.550.10">
    <property type="entry name" value="Spore Coat Polysaccharide Biosynthesis Protein SpsA, Chain A"/>
    <property type="match status" value="1"/>
</dbReference>
<gene>
    <name evidence="3" type="ORF">SKP52_05990</name>
</gene>
<dbReference type="CDD" id="cd04182">
    <property type="entry name" value="GT_2_like_f"/>
    <property type="match status" value="1"/>
</dbReference>